<feature type="transmembrane region" description="Helical" evidence="7">
    <location>
        <begin position="203"/>
        <end position="225"/>
    </location>
</feature>
<keyword evidence="5 7" id="KW-1133">Transmembrane helix</keyword>
<keyword evidence="3" id="KW-1003">Cell membrane</keyword>
<dbReference type="RefSeq" id="WP_205117911.1">
    <property type="nucleotide sequence ID" value="NZ_JAFBCM010000001.1"/>
</dbReference>
<comment type="caution">
    <text evidence="9">The sequence shown here is derived from an EMBL/GenBank/DDBJ whole genome shotgun (WGS) entry which is preliminary data.</text>
</comment>
<feature type="transmembrane region" description="Helical" evidence="7">
    <location>
        <begin position="314"/>
        <end position="337"/>
    </location>
</feature>
<keyword evidence="6 7" id="KW-0472">Membrane</keyword>
<dbReference type="Pfam" id="PF00528">
    <property type="entry name" value="BPD_transp_1"/>
    <property type="match status" value="1"/>
</dbReference>
<feature type="transmembrane region" description="Helical" evidence="7">
    <location>
        <begin position="151"/>
        <end position="175"/>
    </location>
</feature>
<dbReference type="InterPro" id="IPR000515">
    <property type="entry name" value="MetI-like"/>
</dbReference>
<evidence type="ECO:0000256" key="7">
    <source>
        <dbReference type="RuleBase" id="RU363032"/>
    </source>
</evidence>
<comment type="subcellular location">
    <subcellularLocation>
        <location evidence="1 7">Cell membrane</location>
        <topology evidence="1 7">Multi-pass membrane protein</topology>
    </subcellularLocation>
</comment>
<feature type="transmembrane region" description="Helical" evidence="7">
    <location>
        <begin position="120"/>
        <end position="144"/>
    </location>
</feature>
<reference evidence="10" key="1">
    <citation type="journal article" date="2019" name="Int. J. Syst. Evol. Microbiol.">
        <title>The Global Catalogue of Microorganisms (GCM) 10K type strain sequencing project: providing services to taxonomists for standard genome sequencing and annotation.</title>
        <authorList>
            <consortium name="The Broad Institute Genomics Platform"/>
            <consortium name="The Broad Institute Genome Sequencing Center for Infectious Disease"/>
            <person name="Wu L."/>
            <person name="Ma J."/>
        </authorList>
    </citation>
    <scope>NUCLEOTIDE SEQUENCE [LARGE SCALE GENOMIC DNA]</scope>
    <source>
        <strain evidence="10">CGMCC 4.7241</strain>
    </source>
</reference>
<keyword evidence="10" id="KW-1185">Reference proteome</keyword>
<dbReference type="Gene3D" id="1.10.3720.10">
    <property type="entry name" value="MetI-like"/>
    <property type="match status" value="1"/>
</dbReference>
<evidence type="ECO:0000256" key="5">
    <source>
        <dbReference type="ARBA" id="ARBA00022989"/>
    </source>
</evidence>
<keyword evidence="2 7" id="KW-0813">Transport</keyword>
<accession>A0ABV7YQ12</accession>
<dbReference type="Proteomes" id="UP001595699">
    <property type="component" value="Unassembled WGS sequence"/>
</dbReference>
<protein>
    <submittedName>
        <fullName evidence="9">Carbohydrate ABC transporter permease</fullName>
    </submittedName>
</protein>
<evidence type="ECO:0000259" key="8">
    <source>
        <dbReference type="PROSITE" id="PS50928"/>
    </source>
</evidence>
<keyword evidence="4 7" id="KW-0812">Transmembrane</keyword>
<dbReference type="InterPro" id="IPR035906">
    <property type="entry name" value="MetI-like_sf"/>
</dbReference>
<feature type="domain" description="ABC transmembrane type-1" evidence="8">
    <location>
        <begin position="116"/>
        <end position="333"/>
    </location>
</feature>
<sequence length="341" mass="38264">MTNLVDRDALPIAPPPRQPRRRRVRLSRRIVGLILDIDPEEHRQRIRWRRVLTKTALVGIVLALPALVSNIIFDWIPTIDGVVRSFFTWSDRNPEPVFVGLGNFQRVLVDPEFHASLGNMLFFLVAYLVLMVPTIVCSVVLFRIQNSKLQYVYRVLLCLPMVVPALVFTLTWIFILGYDFGAINNVLVDLGFERVRFLGDPELIKWTILLTGIPFVSANSALIYLGGLNSISDSVWDAAKLDGVGPIRKFFSLEFPLIIGQFKLNLMGVIGAGITVFATQLVFYNASVHHGLITPGLLMYFKAFPNTGAPDYGYAYALGLILFLLALTVSLLALKFLKSRD</sequence>
<dbReference type="SUPFAM" id="SSF161098">
    <property type="entry name" value="MetI-like"/>
    <property type="match status" value="1"/>
</dbReference>
<organism evidence="9 10">
    <name type="scientific">Tenggerimyces flavus</name>
    <dbReference type="NCBI Taxonomy" id="1708749"/>
    <lineage>
        <taxon>Bacteria</taxon>
        <taxon>Bacillati</taxon>
        <taxon>Actinomycetota</taxon>
        <taxon>Actinomycetes</taxon>
        <taxon>Propionibacteriales</taxon>
        <taxon>Nocardioidaceae</taxon>
        <taxon>Tenggerimyces</taxon>
    </lineage>
</organism>
<dbReference type="PROSITE" id="PS50928">
    <property type="entry name" value="ABC_TM1"/>
    <property type="match status" value="1"/>
</dbReference>
<evidence type="ECO:0000256" key="2">
    <source>
        <dbReference type="ARBA" id="ARBA00022448"/>
    </source>
</evidence>
<evidence type="ECO:0000256" key="4">
    <source>
        <dbReference type="ARBA" id="ARBA00022692"/>
    </source>
</evidence>
<evidence type="ECO:0000313" key="9">
    <source>
        <dbReference type="EMBL" id="MFC3766289.1"/>
    </source>
</evidence>
<dbReference type="PANTHER" id="PTHR30193">
    <property type="entry name" value="ABC TRANSPORTER PERMEASE PROTEIN"/>
    <property type="match status" value="1"/>
</dbReference>
<name>A0ABV7YQ12_9ACTN</name>
<comment type="similarity">
    <text evidence="7">Belongs to the binding-protein-dependent transport system permease family.</text>
</comment>
<dbReference type="PANTHER" id="PTHR30193:SF41">
    <property type="entry name" value="DIACETYLCHITOBIOSE UPTAKE SYSTEM PERMEASE PROTEIN NGCF"/>
    <property type="match status" value="1"/>
</dbReference>
<feature type="transmembrane region" description="Helical" evidence="7">
    <location>
        <begin position="51"/>
        <end position="73"/>
    </location>
</feature>
<evidence type="ECO:0000313" key="10">
    <source>
        <dbReference type="Proteomes" id="UP001595699"/>
    </source>
</evidence>
<evidence type="ECO:0000256" key="1">
    <source>
        <dbReference type="ARBA" id="ARBA00004651"/>
    </source>
</evidence>
<feature type="transmembrane region" description="Helical" evidence="7">
    <location>
        <begin position="264"/>
        <end position="284"/>
    </location>
</feature>
<evidence type="ECO:0000256" key="6">
    <source>
        <dbReference type="ARBA" id="ARBA00023136"/>
    </source>
</evidence>
<dbReference type="EMBL" id="JBHRZH010000051">
    <property type="protein sequence ID" value="MFC3766289.1"/>
    <property type="molecule type" value="Genomic_DNA"/>
</dbReference>
<dbReference type="InterPro" id="IPR051393">
    <property type="entry name" value="ABC_transporter_permease"/>
</dbReference>
<evidence type="ECO:0000256" key="3">
    <source>
        <dbReference type="ARBA" id="ARBA00022475"/>
    </source>
</evidence>
<gene>
    <name evidence="9" type="ORF">ACFOUW_36055</name>
</gene>
<proteinExistence type="inferred from homology"/>